<dbReference type="InterPro" id="IPR043128">
    <property type="entry name" value="Rev_trsase/Diguanyl_cyclase"/>
</dbReference>
<dbReference type="InterPro" id="IPR050469">
    <property type="entry name" value="Diguanylate_Cyclase"/>
</dbReference>
<keyword evidence="3" id="KW-1185">Reference proteome</keyword>
<evidence type="ECO:0000313" key="2">
    <source>
        <dbReference type="EMBL" id="GAA3552121.1"/>
    </source>
</evidence>
<dbReference type="PANTHER" id="PTHR45138:SF9">
    <property type="entry name" value="DIGUANYLATE CYCLASE DGCM-RELATED"/>
    <property type="match status" value="1"/>
</dbReference>
<dbReference type="PANTHER" id="PTHR45138">
    <property type="entry name" value="REGULATORY COMPONENTS OF SENSORY TRANSDUCTION SYSTEM"/>
    <property type="match status" value="1"/>
</dbReference>
<dbReference type="InterPro" id="IPR000160">
    <property type="entry name" value="GGDEF_dom"/>
</dbReference>
<reference evidence="3" key="1">
    <citation type="journal article" date="2019" name="Int. J. Syst. Evol. Microbiol.">
        <title>The Global Catalogue of Microorganisms (GCM) 10K type strain sequencing project: providing services to taxonomists for standard genome sequencing and annotation.</title>
        <authorList>
            <consortium name="The Broad Institute Genomics Platform"/>
            <consortium name="The Broad Institute Genome Sequencing Center for Infectious Disease"/>
            <person name="Wu L."/>
            <person name="Ma J."/>
        </authorList>
    </citation>
    <scope>NUCLEOTIDE SEQUENCE [LARGE SCALE GENOMIC DNA]</scope>
    <source>
        <strain evidence="3">JCM 16898</strain>
    </source>
</reference>
<name>A0ABP6WJC2_9PSEU</name>
<evidence type="ECO:0000313" key="3">
    <source>
        <dbReference type="Proteomes" id="UP001500689"/>
    </source>
</evidence>
<protein>
    <recommendedName>
        <fullName evidence="1">GGDEF domain-containing protein</fullName>
    </recommendedName>
</protein>
<accession>A0ABP6WJC2</accession>
<dbReference type="Pfam" id="PF00990">
    <property type="entry name" value="GGDEF"/>
    <property type="match status" value="1"/>
</dbReference>
<dbReference type="InterPro" id="IPR029787">
    <property type="entry name" value="Nucleotide_cyclase"/>
</dbReference>
<gene>
    <name evidence="2" type="ORF">GCM10022222_39650</name>
</gene>
<organism evidence="2 3">
    <name type="scientific">Amycolatopsis ultiminotia</name>
    <dbReference type="NCBI Taxonomy" id="543629"/>
    <lineage>
        <taxon>Bacteria</taxon>
        <taxon>Bacillati</taxon>
        <taxon>Actinomycetota</taxon>
        <taxon>Actinomycetes</taxon>
        <taxon>Pseudonocardiales</taxon>
        <taxon>Pseudonocardiaceae</taxon>
        <taxon>Amycolatopsis</taxon>
    </lineage>
</organism>
<comment type="caution">
    <text evidence="2">The sequence shown here is derived from an EMBL/GenBank/DDBJ whole genome shotgun (WGS) entry which is preliminary data.</text>
</comment>
<sequence length="104" mass="11814">MFVALALLWWPPTAFLMIIPMLALRQCVLLDQLRPDARIDHRTGLLHAVAWQEQAKAELARVRAEHARVAILMIDLDWFKTINDTHGHLVGDEALLKVAKVLTT</sequence>
<evidence type="ECO:0000259" key="1">
    <source>
        <dbReference type="PROSITE" id="PS50887"/>
    </source>
</evidence>
<dbReference type="NCBIfam" id="TIGR00254">
    <property type="entry name" value="GGDEF"/>
    <property type="match status" value="1"/>
</dbReference>
<feature type="domain" description="GGDEF" evidence="1">
    <location>
        <begin position="67"/>
        <end position="104"/>
    </location>
</feature>
<dbReference type="SUPFAM" id="SSF55073">
    <property type="entry name" value="Nucleotide cyclase"/>
    <property type="match status" value="1"/>
</dbReference>
<proteinExistence type="predicted"/>
<dbReference type="Proteomes" id="UP001500689">
    <property type="component" value="Unassembled WGS sequence"/>
</dbReference>
<dbReference type="EMBL" id="BAAAZN010000008">
    <property type="protein sequence ID" value="GAA3552121.1"/>
    <property type="molecule type" value="Genomic_DNA"/>
</dbReference>
<dbReference type="PROSITE" id="PS50887">
    <property type="entry name" value="GGDEF"/>
    <property type="match status" value="1"/>
</dbReference>
<dbReference type="Gene3D" id="3.30.70.270">
    <property type="match status" value="1"/>
</dbReference>